<name>A0AAE3KTL1_9CYAN</name>
<proteinExistence type="predicted"/>
<dbReference type="GO" id="GO:0005198">
    <property type="term" value="F:structural molecule activity"/>
    <property type="evidence" value="ECO:0007669"/>
    <property type="project" value="InterPro"/>
</dbReference>
<dbReference type="Proteomes" id="UP001204953">
    <property type="component" value="Unassembled WGS sequence"/>
</dbReference>
<protein>
    <submittedName>
        <fullName evidence="1">Phage tail protein</fullName>
    </submittedName>
</protein>
<evidence type="ECO:0000313" key="1">
    <source>
        <dbReference type="EMBL" id="MCP2730637.1"/>
    </source>
</evidence>
<dbReference type="PANTHER" id="PTHR38009:SF1">
    <property type="entry name" value="CONSERVED HYPOTHETICAL PHAGE TAIL PROTEIN"/>
    <property type="match status" value="1"/>
</dbReference>
<keyword evidence="2" id="KW-1185">Reference proteome</keyword>
<dbReference type="InterPro" id="IPR011747">
    <property type="entry name" value="CHP02241"/>
</dbReference>
<accession>A0AAE3KTL1</accession>
<gene>
    <name evidence="1" type="ORF">NJ959_19595</name>
</gene>
<dbReference type="NCBIfam" id="TIGR02241">
    <property type="entry name" value="conserved hypothetical phage tail region protein"/>
    <property type="match status" value="1"/>
</dbReference>
<dbReference type="AlphaFoldDB" id="A0AAE3KTL1"/>
<reference evidence="1" key="1">
    <citation type="submission" date="2022-06" db="EMBL/GenBank/DDBJ databases">
        <title>New cyanobacteria of genus Symplocastrum in benthos of Lake Baikal.</title>
        <authorList>
            <person name="Sorokovikova E."/>
            <person name="Tikhonova I."/>
            <person name="Krasnopeev A."/>
            <person name="Evseev P."/>
            <person name="Gladkikh A."/>
            <person name="Belykh O."/>
        </authorList>
    </citation>
    <scope>NUCLEOTIDE SEQUENCE</scope>
    <source>
        <strain evidence="1">BBK-W-15</strain>
    </source>
</reference>
<organism evidence="1 2">
    <name type="scientific">Limnofasciculus baicalensis BBK-W-15</name>
    <dbReference type="NCBI Taxonomy" id="2699891"/>
    <lineage>
        <taxon>Bacteria</taxon>
        <taxon>Bacillati</taxon>
        <taxon>Cyanobacteriota</taxon>
        <taxon>Cyanophyceae</taxon>
        <taxon>Coleofasciculales</taxon>
        <taxon>Coleofasciculaceae</taxon>
        <taxon>Limnofasciculus</taxon>
        <taxon>Limnofasciculus baicalensis</taxon>
    </lineage>
</organism>
<dbReference type="EMBL" id="JAMZMM010000224">
    <property type="protein sequence ID" value="MCP2730637.1"/>
    <property type="molecule type" value="Genomic_DNA"/>
</dbReference>
<dbReference type="RefSeq" id="WP_254013393.1">
    <property type="nucleotide sequence ID" value="NZ_JAMZMM010000224.1"/>
</dbReference>
<dbReference type="InterPro" id="IPR010667">
    <property type="entry name" value="Phage_T4_Gp19"/>
</dbReference>
<evidence type="ECO:0000313" key="2">
    <source>
        <dbReference type="Proteomes" id="UP001204953"/>
    </source>
</evidence>
<comment type="caution">
    <text evidence="1">The sequence shown here is derived from an EMBL/GenBank/DDBJ whole genome shotgun (WGS) entry which is preliminary data.</text>
</comment>
<dbReference type="Pfam" id="PF06841">
    <property type="entry name" value="Phage_T4_gp19"/>
    <property type="match status" value="1"/>
</dbReference>
<sequence length="166" mass="19163">MASDLSQRPEILMNCRFYFELHLEGSNESVDAFFMECKGFKTSQQVIEICEVTPNKWGASGNAVGEVVRTKIPGNLSFTNMTLRRGLTLSMTLWNWLESVQTGNWKKQRRDGSIQLYTHGAKEEFRFEFKRAWPVSYNITDLKSDPGEIEMEELEIAVEELKRIKA</sequence>
<dbReference type="PANTHER" id="PTHR38009">
    <property type="entry name" value="CONSERVED HYPOTHETICAL PHAGE TAIL PROTEIN"/>
    <property type="match status" value="1"/>
</dbReference>